<reference evidence="5 6" key="1">
    <citation type="submission" date="2024-10" db="EMBL/GenBank/DDBJ databases">
        <title>The Natural Products Discovery Center: Release of the First 8490 Sequenced Strains for Exploring Actinobacteria Biosynthetic Diversity.</title>
        <authorList>
            <person name="Kalkreuter E."/>
            <person name="Kautsar S.A."/>
            <person name="Yang D."/>
            <person name="Bader C.D."/>
            <person name="Teijaro C.N."/>
            <person name="Fluegel L."/>
            <person name="Davis C.M."/>
            <person name="Simpson J.R."/>
            <person name="Lauterbach L."/>
            <person name="Steele A.D."/>
            <person name="Gui C."/>
            <person name="Meng S."/>
            <person name="Li G."/>
            <person name="Viehrig K."/>
            <person name="Ye F."/>
            <person name="Su P."/>
            <person name="Kiefer A.F."/>
            <person name="Nichols A."/>
            <person name="Cepeda A.J."/>
            <person name="Yan W."/>
            <person name="Fan B."/>
            <person name="Jiang Y."/>
            <person name="Adhikari A."/>
            <person name="Zheng C.-J."/>
            <person name="Schuster L."/>
            <person name="Cowan T.M."/>
            <person name="Smanski M.J."/>
            <person name="Chevrette M.G."/>
            <person name="De Carvalho L.P.S."/>
            <person name="Shen B."/>
        </authorList>
    </citation>
    <scope>NUCLEOTIDE SEQUENCE [LARGE SCALE GENOMIC DNA]</scope>
    <source>
        <strain evidence="5 6">NPDC087045</strain>
    </source>
</reference>
<proteinExistence type="inferred from homology"/>
<dbReference type="InterPro" id="IPR003522">
    <property type="entry name" value="T3SS_OM_pore_YscC"/>
</dbReference>
<feature type="compositionally biased region" description="Low complexity" evidence="3">
    <location>
        <begin position="588"/>
        <end position="600"/>
    </location>
</feature>
<feature type="domain" description="Type II/III secretion system secretin-like" evidence="4">
    <location>
        <begin position="409"/>
        <end position="578"/>
    </location>
</feature>
<evidence type="ECO:0000313" key="5">
    <source>
        <dbReference type="EMBL" id="MFJ3044662.1"/>
    </source>
</evidence>
<dbReference type="Gene3D" id="3.30.1370.120">
    <property type="match status" value="1"/>
</dbReference>
<dbReference type="PRINTS" id="PR01337">
    <property type="entry name" value="TYPE3OMGPROT"/>
</dbReference>
<name>A0ABW8EVV5_9BURK</name>
<feature type="compositionally biased region" description="Pro residues" evidence="3">
    <location>
        <begin position="601"/>
        <end position="621"/>
    </location>
</feature>
<comment type="subcellular location">
    <subcellularLocation>
        <location evidence="1 2">Cell outer membrane</location>
    </subcellularLocation>
</comment>
<feature type="region of interest" description="Disordered" evidence="3">
    <location>
        <begin position="588"/>
        <end position="676"/>
    </location>
</feature>
<dbReference type="Pfam" id="PF00263">
    <property type="entry name" value="Secretin"/>
    <property type="match status" value="1"/>
</dbReference>
<dbReference type="HAMAP" id="MF_02219">
    <property type="entry name" value="Type_III_secretin"/>
    <property type="match status" value="1"/>
</dbReference>
<evidence type="ECO:0000256" key="2">
    <source>
        <dbReference type="HAMAP-Rule" id="MF_02219"/>
    </source>
</evidence>
<keyword evidence="6" id="KW-1185">Reference proteome</keyword>
<feature type="compositionally biased region" description="Low complexity" evidence="3">
    <location>
        <begin position="622"/>
        <end position="643"/>
    </location>
</feature>
<feature type="compositionally biased region" description="Low complexity" evidence="3">
    <location>
        <begin position="485"/>
        <end position="503"/>
    </location>
</feature>
<dbReference type="InterPro" id="IPR050810">
    <property type="entry name" value="Bact_Secretion_Sys_Channel"/>
</dbReference>
<comment type="similarity">
    <text evidence="2">Belongs to the bacterial secretin family. T3SS SctC subfamily.</text>
</comment>
<dbReference type="Proteomes" id="UP001617427">
    <property type="component" value="Unassembled WGS sequence"/>
</dbReference>
<comment type="function">
    <text evidence="2">Component of the type III secretion system (T3SS), also called injectisome, which is used to inject bacterial effector proteins into eukaryotic host cells. Forms a ring-shaped multimeric structure with an apparent central pore in the outer membrane.</text>
</comment>
<keyword evidence="2" id="KW-0811">Translocation</keyword>
<evidence type="ECO:0000259" key="4">
    <source>
        <dbReference type="Pfam" id="PF00263"/>
    </source>
</evidence>
<accession>A0ABW8EVV5</accession>
<dbReference type="InterPro" id="IPR038591">
    <property type="entry name" value="NolW-like_sf"/>
</dbReference>
<dbReference type="Gene3D" id="3.55.50.30">
    <property type="match status" value="1"/>
</dbReference>
<comment type="subunit">
    <text evidence="2">The core secretion machinery of the T3SS is composed of approximately 20 different proteins, including cytoplasmic components, a base, an export apparatus and a needle. This subunit is part of the base, which anchors the injectisome in the bacterial cell envelope. Forms a stable homooligomeric complex.</text>
</comment>
<gene>
    <name evidence="2 5" type="primary">sctC</name>
    <name evidence="5" type="ORF">ACIPEN_02420</name>
</gene>
<protein>
    <recommendedName>
        <fullName evidence="2">Type 3 secretion system secretin</fullName>
        <shortName evidence="2">T3SS secretin</shortName>
    </recommendedName>
</protein>
<evidence type="ECO:0000313" key="6">
    <source>
        <dbReference type="Proteomes" id="UP001617427"/>
    </source>
</evidence>
<dbReference type="InterPro" id="IPR004846">
    <property type="entry name" value="T2SS/T3SS_dom"/>
</dbReference>
<evidence type="ECO:0000256" key="1">
    <source>
        <dbReference type="ARBA" id="ARBA00004442"/>
    </source>
</evidence>
<keyword evidence="2" id="KW-0472">Membrane</keyword>
<feature type="region of interest" description="Disordered" evidence="3">
    <location>
        <begin position="224"/>
        <end position="311"/>
    </location>
</feature>
<keyword evidence="2" id="KW-0813">Transport</keyword>
<sequence length="700" mass="74117">MNVRETIKSWGIGMLLAVLLLWGTTLYAAVPAAWKDGGFSINANGLTVRGVLDEFSRTYGVRLQMSADGGQIIKGRVKADNGVEFLNRLTGSYKMRWFVYNDTLYVVPSTDNTSSRMQVGDDAVMDAKAALVGLGLFDERFGWGELPDEGVVIVSGPRAYVDLVREVLMPTGKKEKLRGRQVMLFRLTYATANDRVINSRGKAETIPGIKTILTNLLMGAHGGEKLTGSSSNRFDADSRKRSRTGKISRSESSEGNPGNGERFSPLFAAPGSNGRNNLMAPGASQGDYDNGAGAGNGQEGEGKNQPPRIEADPTLNAIMIYDDIAKKEMYASLIAQLDVKPQQVEIEALIVDIDRSRLAEMGVEWGVRAGVVDTVVNGTTTQSRGTNLPLPGATLLISDAARFYARLKAMESNGEARVLATPTVLTLDNVAAVLDLSQSAYVSMIGERVADMSDITAGTMLRVIPRIINDGGHTRVRMEVDIEDGSLNNNDTNTSTTTNGSGSTNIAASVTRSTINTQAIIDAQQTLMIGGYRAESLIRNKQKVPVLGDLPLVGGLFRSESKSNSTRERLFLITPRITSFDGTRLASNTAARGKAGAAPANPMPPTAPPSAPGMPPIPVPAPVNSSQILPAPAAAATSSSTPPAMLPLPANPPASSTQSATEEPALASTAPAGGSLMGVRLPLRKTKNRCVRPGGIVGIL</sequence>
<keyword evidence="2" id="KW-0998">Cell outer membrane</keyword>
<comment type="caution">
    <text evidence="5">The sequence shown here is derived from an EMBL/GenBank/DDBJ whole genome shotgun (WGS) entry which is preliminary data.</text>
</comment>
<organism evidence="5 6">
    <name type="scientific">Herbaspirillum chlorophenolicum</name>
    <dbReference type="NCBI Taxonomy" id="211589"/>
    <lineage>
        <taxon>Bacteria</taxon>
        <taxon>Pseudomonadati</taxon>
        <taxon>Pseudomonadota</taxon>
        <taxon>Betaproteobacteria</taxon>
        <taxon>Burkholderiales</taxon>
        <taxon>Oxalobacteraceae</taxon>
        <taxon>Herbaspirillum</taxon>
    </lineage>
</organism>
<evidence type="ECO:0000256" key="3">
    <source>
        <dbReference type="SAM" id="MobiDB-lite"/>
    </source>
</evidence>
<feature type="region of interest" description="Disordered" evidence="3">
    <location>
        <begin position="484"/>
        <end position="503"/>
    </location>
</feature>
<dbReference type="NCBIfam" id="TIGR02516">
    <property type="entry name" value="type_III_yscC"/>
    <property type="match status" value="1"/>
</dbReference>
<dbReference type="EMBL" id="JBIUZV010000001">
    <property type="protein sequence ID" value="MFJ3044662.1"/>
    <property type="molecule type" value="Genomic_DNA"/>
</dbReference>
<keyword evidence="2" id="KW-0732">Signal</keyword>
<dbReference type="PANTHER" id="PTHR30332:SF5">
    <property type="entry name" value="SPI-1 TYPE 3 SECRETION SYSTEM SECRETIN"/>
    <property type="match status" value="1"/>
</dbReference>
<keyword evidence="2" id="KW-0653">Protein transport</keyword>
<dbReference type="PANTHER" id="PTHR30332">
    <property type="entry name" value="PROBABLE GENERAL SECRETION PATHWAY PROTEIN D"/>
    <property type="match status" value="1"/>
</dbReference>
<dbReference type="RefSeq" id="WP_402698173.1">
    <property type="nucleotide sequence ID" value="NZ_JBIUZV010000001.1"/>
</dbReference>